<name>A0A2A2F8X1_9GAMM</name>
<comment type="caution">
    <text evidence="1">The sequence shown here is derived from an EMBL/GenBank/DDBJ whole genome shotgun (WGS) entry which is preliminary data.</text>
</comment>
<evidence type="ECO:0000313" key="1">
    <source>
        <dbReference type="EMBL" id="PAU81062.1"/>
    </source>
</evidence>
<protein>
    <submittedName>
        <fullName evidence="1">Uncharacterized protein</fullName>
    </submittedName>
</protein>
<dbReference type="EMBL" id="NSKD01000002">
    <property type="protein sequence ID" value="PAU81062.1"/>
    <property type="molecule type" value="Genomic_DNA"/>
</dbReference>
<evidence type="ECO:0000313" key="2">
    <source>
        <dbReference type="Proteomes" id="UP000218896"/>
    </source>
</evidence>
<sequence length="85" mass="9676">MANPRRRKAFKDNVSPAELSWLTGEGIEALTGMDRWMFDQLQAGQCSWFKGQPRRPDELLERFAALVPDDRLEELRGALADGEGR</sequence>
<proteinExistence type="predicted"/>
<dbReference type="AlphaFoldDB" id="A0A2A2F8X1"/>
<reference evidence="1 2" key="1">
    <citation type="submission" date="2017-08" db="EMBL/GenBank/DDBJ databases">
        <title>Halovibrio sewagensis sp. nov., isolated from wastewater of high salinity.</title>
        <authorList>
            <person name="Dong X."/>
            <person name="Zhang G."/>
        </authorList>
    </citation>
    <scope>NUCLEOTIDE SEQUENCE [LARGE SCALE GENOMIC DNA]</scope>
    <source>
        <strain evidence="1 2">YL5-2</strain>
    </source>
</reference>
<keyword evidence="2" id="KW-1185">Reference proteome</keyword>
<dbReference type="RefSeq" id="WP_095616788.1">
    <property type="nucleotide sequence ID" value="NZ_NSKD01000002.1"/>
</dbReference>
<gene>
    <name evidence="1" type="ORF">CK501_05730</name>
</gene>
<accession>A0A2A2F8X1</accession>
<dbReference type="Proteomes" id="UP000218896">
    <property type="component" value="Unassembled WGS sequence"/>
</dbReference>
<organism evidence="1 2">
    <name type="scientific">Halovibrio salipaludis</name>
    <dbReference type="NCBI Taxonomy" id="2032626"/>
    <lineage>
        <taxon>Bacteria</taxon>
        <taxon>Pseudomonadati</taxon>
        <taxon>Pseudomonadota</taxon>
        <taxon>Gammaproteobacteria</taxon>
        <taxon>Oceanospirillales</taxon>
        <taxon>Halomonadaceae</taxon>
        <taxon>Halovibrio</taxon>
    </lineage>
</organism>